<organism evidence="2 3">
    <name type="scientific">Nocardioides exalbidus</name>
    <dbReference type="NCBI Taxonomy" id="402596"/>
    <lineage>
        <taxon>Bacteria</taxon>
        <taxon>Bacillati</taxon>
        <taxon>Actinomycetota</taxon>
        <taxon>Actinomycetes</taxon>
        <taxon>Propionibacteriales</taxon>
        <taxon>Nocardioidaceae</taxon>
        <taxon>Nocardioides</taxon>
    </lineage>
</organism>
<dbReference type="EMBL" id="FNRT01000002">
    <property type="protein sequence ID" value="SEB99924.1"/>
    <property type="molecule type" value="Genomic_DNA"/>
</dbReference>
<keyword evidence="3" id="KW-1185">Reference proteome</keyword>
<gene>
    <name evidence="2" type="ORF">SAMN04489844_1478</name>
</gene>
<dbReference type="RefSeq" id="WP_139306512.1">
    <property type="nucleotide sequence ID" value="NZ_FNRT01000002.1"/>
</dbReference>
<evidence type="ECO:0000313" key="3">
    <source>
        <dbReference type="Proteomes" id="UP000198742"/>
    </source>
</evidence>
<feature type="compositionally biased region" description="Basic and acidic residues" evidence="1">
    <location>
        <begin position="86"/>
        <end position="100"/>
    </location>
</feature>
<reference evidence="3" key="1">
    <citation type="submission" date="2016-10" db="EMBL/GenBank/DDBJ databases">
        <authorList>
            <person name="Varghese N."/>
            <person name="Submissions S."/>
        </authorList>
    </citation>
    <scope>NUCLEOTIDE SEQUENCE [LARGE SCALE GENOMIC DNA]</scope>
    <source>
        <strain evidence="3">DSM 22017</strain>
    </source>
</reference>
<evidence type="ECO:0000256" key="1">
    <source>
        <dbReference type="SAM" id="MobiDB-lite"/>
    </source>
</evidence>
<dbReference type="Proteomes" id="UP000198742">
    <property type="component" value="Unassembled WGS sequence"/>
</dbReference>
<protein>
    <submittedName>
        <fullName evidence="2">Uncharacterized protein</fullName>
    </submittedName>
</protein>
<feature type="region of interest" description="Disordered" evidence="1">
    <location>
        <begin position="1"/>
        <end position="20"/>
    </location>
</feature>
<dbReference type="OrthoDB" id="5193695at2"/>
<name>A0A1H4NXN6_9ACTN</name>
<evidence type="ECO:0000313" key="2">
    <source>
        <dbReference type="EMBL" id="SEB99924.1"/>
    </source>
</evidence>
<accession>A0A1H4NXN6</accession>
<sequence>MSDRHSVPGGDRLRDSKDKQVGIRWPVALDQRLDDLVQRANDAGSNTNRRELIAALLLAADHDGDGLNDVVRTYRKAVVRDAPLAPDDHGADVLDFERHRPGPRTSA</sequence>
<proteinExistence type="predicted"/>
<feature type="region of interest" description="Disordered" evidence="1">
    <location>
        <begin position="83"/>
        <end position="107"/>
    </location>
</feature>
<dbReference type="AlphaFoldDB" id="A0A1H4NXN6"/>